<reference evidence="3 4" key="1">
    <citation type="submission" date="2016-10" db="EMBL/GenBank/DDBJ databases">
        <authorList>
            <person name="de Groot N.N."/>
        </authorList>
    </citation>
    <scope>NUCLEOTIDE SEQUENCE [LARGE SCALE GENOMIC DNA]</scope>
    <source>
        <strain evidence="3 4">CPCC 201354</strain>
    </source>
</reference>
<evidence type="ECO:0000313" key="3">
    <source>
        <dbReference type="EMBL" id="SDF99683.1"/>
    </source>
</evidence>
<keyword evidence="4" id="KW-1185">Reference proteome</keyword>
<dbReference type="PANTHER" id="PTHR35526:SF3">
    <property type="entry name" value="ANTI-SIGMA-F FACTOR RSBW"/>
    <property type="match status" value="1"/>
</dbReference>
<name>A0A1G7QME3_9ACTN</name>
<dbReference type="CDD" id="cd16936">
    <property type="entry name" value="HATPase_RsbW-like"/>
    <property type="match status" value="1"/>
</dbReference>
<dbReference type="Pfam" id="PF13581">
    <property type="entry name" value="HATPase_c_2"/>
    <property type="match status" value="1"/>
</dbReference>
<dbReference type="InterPro" id="IPR003594">
    <property type="entry name" value="HATPase_dom"/>
</dbReference>
<dbReference type="OrthoDB" id="3476098at2"/>
<dbReference type="GO" id="GO:0004674">
    <property type="term" value="F:protein serine/threonine kinase activity"/>
    <property type="evidence" value="ECO:0007669"/>
    <property type="project" value="UniProtKB-KW"/>
</dbReference>
<dbReference type="PANTHER" id="PTHR35526">
    <property type="entry name" value="ANTI-SIGMA-F FACTOR RSBW-RELATED"/>
    <property type="match status" value="1"/>
</dbReference>
<gene>
    <name evidence="3" type="ORF">SAMN05421505_10145</name>
</gene>
<evidence type="ECO:0000256" key="1">
    <source>
        <dbReference type="ARBA" id="ARBA00022527"/>
    </source>
</evidence>
<accession>A0A1G7QME3</accession>
<dbReference type="SUPFAM" id="SSF55874">
    <property type="entry name" value="ATPase domain of HSP90 chaperone/DNA topoisomerase II/histidine kinase"/>
    <property type="match status" value="1"/>
</dbReference>
<keyword evidence="3" id="KW-0418">Kinase</keyword>
<organism evidence="3 4">
    <name type="scientific">Sinosporangium album</name>
    <dbReference type="NCBI Taxonomy" id="504805"/>
    <lineage>
        <taxon>Bacteria</taxon>
        <taxon>Bacillati</taxon>
        <taxon>Actinomycetota</taxon>
        <taxon>Actinomycetes</taxon>
        <taxon>Streptosporangiales</taxon>
        <taxon>Streptosporangiaceae</taxon>
        <taxon>Sinosporangium</taxon>
    </lineage>
</organism>
<keyword evidence="3" id="KW-0808">Transferase</keyword>
<sequence length="163" mass="17982">MSTQGSTTWTLPADPATLSMIRNCVVQELIAWGHRLDVTTIENLRLVVSELVTNAIVHAGEDDIGVTVWAENGEAYLEVQDRSLIRPCIQASLDTDESGRGLFLVESLSSDWGTDLLLDGKRVWARMRLYAPKSQPSRTAKRHLASIIRSITLLLSARLLPTG</sequence>
<evidence type="ECO:0000313" key="4">
    <source>
        <dbReference type="Proteomes" id="UP000198923"/>
    </source>
</evidence>
<keyword evidence="1" id="KW-0723">Serine/threonine-protein kinase</keyword>
<dbReference type="STRING" id="504805.SAMN05421505_10145"/>
<evidence type="ECO:0000259" key="2">
    <source>
        <dbReference type="Pfam" id="PF13581"/>
    </source>
</evidence>
<dbReference type="InterPro" id="IPR036890">
    <property type="entry name" value="HATPase_C_sf"/>
</dbReference>
<feature type="domain" description="Histidine kinase/HSP90-like ATPase" evidence="2">
    <location>
        <begin position="11"/>
        <end position="112"/>
    </location>
</feature>
<dbReference type="EMBL" id="FNCN01000001">
    <property type="protein sequence ID" value="SDF99683.1"/>
    <property type="molecule type" value="Genomic_DNA"/>
</dbReference>
<dbReference type="AlphaFoldDB" id="A0A1G7QME3"/>
<dbReference type="Proteomes" id="UP000198923">
    <property type="component" value="Unassembled WGS sequence"/>
</dbReference>
<dbReference type="RefSeq" id="WP_093166993.1">
    <property type="nucleotide sequence ID" value="NZ_FNCN01000001.1"/>
</dbReference>
<protein>
    <submittedName>
        <fullName evidence="3">Anti-sigma regulatory factor (Ser/Thr protein kinase)</fullName>
    </submittedName>
</protein>
<dbReference type="Gene3D" id="3.30.565.10">
    <property type="entry name" value="Histidine kinase-like ATPase, C-terminal domain"/>
    <property type="match status" value="1"/>
</dbReference>
<proteinExistence type="predicted"/>
<dbReference type="InterPro" id="IPR050267">
    <property type="entry name" value="Anti-sigma-factor_SerPK"/>
</dbReference>